<keyword evidence="2" id="KW-1185">Reference proteome</keyword>
<organism evidence="1 2">
    <name type="scientific">Dokdonella soli</name>
    <dbReference type="NCBI Taxonomy" id="529810"/>
    <lineage>
        <taxon>Bacteria</taxon>
        <taxon>Pseudomonadati</taxon>
        <taxon>Pseudomonadota</taxon>
        <taxon>Gammaproteobacteria</taxon>
        <taxon>Lysobacterales</taxon>
        <taxon>Rhodanobacteraceae</taxon>
        <taxon>Dokdonella</taxon>
    </lineage>
</organism>
<dbReference type="RefSeq" id="WP_343794058.1">
    <property type="nucleotide sequence ID" value="NZ_BAAAEU010000030.1"/>
</dbReference>
<gene>
    <name evidence="1" type="ORF">GCM10009105_37350</name>
</gene>
<evidence type="ECO:0000313" key="2">
    <source>
        <dbReference type="Proteomes" id="UP001501523"/>
    </source>
</evidence>
<evidence type="ECO:0000313" key="1">
    <source>
        <dbReference type="EMBL" id="GAA0724549.1"/>
    </source>
</evidence>
<reference evidence="1 2" key="1">
    <citation type="journal article" date="2019" name="Int. J. Syst. Evol. Microbiol.">
        <title>The Global Catalogue of Microorganisms (GCM) 10K type strain sequencing project: providing services to taxonomists for standard genome sequencing and annotation.</title>
        <authorList>
            <consortium name="The Broad Institute Genomics Platform"/>
            <consortium name="The Broad Institute Genome Sequencing Center for Infectious Disease"/>
            <person name="Wu L."/>
            <person name="Ma J."/>
        </authorList>
    </citation>
    <scope>NUCLEOTIDE SEQUENCE [LARGE SCALE GENOMIC DNA]</scope>
    <source>
        <strain evidence="1 2">JCM 15421</strain>
    </source>
</reference>
<accession>A0ABN1IZR9</accession>
<dbReference type="EMBL" id="BAAAEU010000030">
    <property type="protein sequence ID" value="GAA0724549.1"/>
    <property type="molecule type" value="Genomic_DNA"/>
</dbReference>
<name>A0ABN1IZR9_9GAMM</name>
<dbReference type="Proteomes" id="UP001501523">
    <property type="component" value="Unassembled WGS sequence"/>
</dbReference>
<sequence>MAESVGDDLVGHDALMPSMSKMEDTFRASNRFEQGCISHCLLLAERHYALHGCLGITFDMSGSRRRYRP</sequence>
<proteinExistence type="predicted"/>
<comment type="caution">
    <text evidence="1">The sequence shown here is derived from an EMBL/GenBank/DDBJ whole genome shotgun (WGS) entry which is preliminary data.</text>
</comment>
<protein>
    <submittedName>
        <fullName evidence="1">Uncharacterized protein</fullName>
    </submittedName>
</protein>